<dbReference type="RefSeq" id="WP_382395880.1">
    <property type="nucleotide sequence ID" value="NZ_JBHUNA010000041.1"/>
</dbReference>
<proteinExistence type="predicted"/>
<dbReference type="GO" id="GO:0016787">
    <property type="term" value="F:hydrolase activity"/>
    <property type="evidence" value="ECO:0007669"/>
    <property type="project" value="UniProtKB-KW"/>
</dbReference>
<dbReference type="InterPro" id="IPR005079">
    <property type="entry name" value="Peptidase_C45_hydrolase"/>
</dbReference>
<organism evidence="2 3">
    <name type="scientific">Lentibacillus juripiscarius</name>
    <dbReference type="NCBI Taxonomy" id="257446"/>
    <lineage>
        <taxon>Bacteria</taxon>
        <taxon>Bacillati</taxon>
        <taxon>Bacillota</taxon>
        <taxon>Bacilli</taxon>
        <taxon>Bacillales</taxon>
        <taxon>Bacillaceae</taxon>
        <taxon>Lentibacillus</taxon>
    </lineage>
</organism>
<gene>
    <name evidence="2" type="ORF">ACFSUO_15735</name>
</gene>
<comment type="caution">
    <text evidence="2">The sequence shown here is derived from an EMBL/GenBank/DDBJ whole genome shotgun (WGS) entry which is preliminary data.</text>
</comment>
<sequence length="130" mass="15459">MVEESPFDIKVRENKKMLFCTNHFQREEMSQLNREHLEGTQGRLSYLTQSNLENKNVRQAFYTFRDASTPLYNEAYNEFFGTLHTFTYIFEEHKILTAIPNGEVLEIDFKKWLKGTNLLENELTGYLNYS</sequence>
<protein>
    <submittedName>
        <fullName evidence="2">Carcinine hydrolase/isopenicillin-N N-acyltransferase family protein</fullName>
    </submittedName>
</protein>
<feature type="domain" description="Peptidase C45 hydrolase" evidence="1">
    <location>
        <begin position="2"/>
        <end position="99"/>
    </location>
</feature>
<evidence type="ECO:0000313" key="3">
    <source>
        <dbReference type="Proteomes" id="UP001597502"/>
    </source>
</evidence>
<reference evidence="3" key="1">
    <citation type="journal article" date="2019" name="Int. J. Syst. Evol. Microbiol.">
        <title>The Global Catalogue of Microorganisms (GCM) 10K type strain sequencing project: providing services to taxonomists for standard genome sequencing and annotation.</title>
        <authorList>
            <consortium name="The Broad Institute Genomics Platform"/>
            <consortium name="The Broad Institute Genome Sequencing Center for Infectious Disease"/>
            <person name="Wu L."/>
            <person name="Ma J."/>
        </authorList>
    </citation>
    <scope>NUCLEOTIDE SEQUENCE [LARGE SCALE GENOMIC DNA]</scope>
    <source>
        <strain evidence="3">TISTR 1535</strain>
    </source>
</reference>
<dbReference type="Pfam" id="PF03417">
    <property type="entry name" value="AAT"/>
    <property type="match status" value="1"/>
</dbReference>
<keyword evidence="2" id="KW-0378">Hydrolase</keyword>
<evidence type="ECO:0000259" key="1">
    <source>
        <dbReference type="Pfam" id="PF03417"/>
    </source>
</evidence>
<dbReference type="EMBL" id="JBHUNA010000041">
    <property type="protein sequence ID" value="MFD2762408.1"/>
    <property type="molecule type" value="Genomic_DNA"/>
</dbReference>
<name>A0ABW5VAB7_9BACI</name>
<accession>A0ABW5VAB7</accession>
<keyword evidence="3" id="KW-1185">Reference proteome</keyword>
<evidence type="ECO:0000313" key="2">
    <source>
        <dbReference type="EMBL" id="MFD2762408.1"/>
    </source>
</evidence>
<dbReference type="Proteomes" id="UP001597502">
    <property type="component" value="Unassembled WGS sequence"/>
</dbReference>